<protein>
    <submittedName>
        <fullName evidence="4">Methyl-accepting chemotaxis protein (MCP) signalling domain-containing protein</fullName>
    </submittedName>
</protein>
<sequence length="124" mass="12904">IIARISEISTLVGSIASSAEQQATGLQQVNTAVSEMDGVTQQNAAMVEQATAAARSLAEEADQLARQVARFTLDDEPRAATPTVVHKLQARAAQAGRDIARTSRRRVGGGGAAAAVAEDDWSAF</sequence>
<dbReference type="STRING" id="634430.SAMN04488241_1061"/>
<dbReference type="InterPro" id="IPR051310">
    <property type="entry name" value="MCP_chemotaxis"/>
</dbReference>
<dbReference type="EMBL" id="FOXP01000006">
    <property type="protein sequence ID" value="SFP72074.1"/>
    <property type="molecule type" value="Genomic_DNA"/>
</dbReference>
<evidence type="ECO:0000313" key="4">
    <source>
        <dbReference type="EMBL" id="SFP72074.1"/>
    </source>
</evidence>
<dbReference type="Gene3D" id="1.10.287.950">
    <property type="entry name" value="Methyl-accepting chemotaxis protein"/>
    <property type="match status" value="1"/>
</dbReference>
<feature type="non-terminal residue" evidence="4">
    <location>
        <position position="1"/>
    </location>
</feature>
<evidence type="ECO:0000256" key="2">
    <source>
        <dbReference type="ARBA" id="ARBA00029447"/>
    </source>
</evidence>
<evidence type="ECO:0000256" key="1">
    <source>
        <dbReference type="ARBA" id="ARBA00022500"/>
    </source>
</evidence>
<organism evidence="4 5">
    <name type="scientific">Sphingomonas rubra</name>
    <dbReference type="NCBI Taxonomy" id="634430"/>
    <lineage>
        <taxon>Bacteria</taxon>
        <taxon>Pseudomonadati</taxon>
        <taxon>Pseudomonadota</taxon>
        <taxon>Alphaproteobacteria</taxon>
        <taxon>Sphingomonadales</taxon>
        <taxon>Sphingomonadaceae</taxon>
        <taxon>Sphingomonas</taxon>
    </lineage>
</organism>
<dbReference type="PANTHER" id="PTHR43531">
    <property type="entry name" value="PROTEIN ICFG"/>
    <property type="match status" value="1"/>
</dbReference>
<name>A0A1I5SMR9_9SPHN</name>
<dbReference type="GO" id="GO:0006935">
    <property type="term" value="P:chemotaxis"/>
    <property type="evidence" value="ECO:0007669"/>
    <property type="project" value="UniProtKB-KW"/>
</dbReference>
<feature type="coiled-coil region" evidence="3">
    <location>
        <begin position="47"/>
        <end position="74"/>
    </location>
</feature>
<dbReference type="AlphaFoldDB" id="A0A1I5SMR9"/>
<reference evidence="4 5" key="1">
    <citation type="submission" date="2016-10" db="EMBL/GenBank/DDBJ databases">
        <authorList>
            <person name="de Groot N.N."/>
        </authorList>
    </citation>
    <scope>NUCLEOTIDE SEQUENCE [LARGE SCALE GENOMIC DNA]</scope>
    <source>
        <strain evidence="4 5">CGMCC 1.9113</strain>
    </source>
</reference>
<keyword evidence="5" id="KW-1185">Reference proteome</keyword>
<keyword evidence="1" id="KW-0145">Chemotaxis</keyword>
<evidence type="ECO:0000256" key="3">
    <source>
        <dbReference type="SAM" id="Coils"/>
    </source>
</evidence>
<dbReference type="SUPFAM" id="SSF58104">
    <property type="entry name" value="Methyl-accepting chemotaxis protein (MCP) signaling domain"/>
    <property type="match status" value="1"/>
</dbReference>
<dbReference type="Proteomes" id="UP000199586">
    <property type="component" value="Unassembled WGS sequence"/>
</dbReference>
<proteinExistence type="inferred from homology"/>
<gene>
    <name evidence="4" type="ORF">SAMN04488241_1061</name>
</gene>
<keyword evidence="3" id="KW-0175">Coiled coil</keyword>
<evidence type="ECO:0000313" key="5">
    <source>
        <dbReference type="Proteomes" id="UP000199586"/>
    </source>
</evidence>
<comment type="similarity">
    <text evidence="2">Belongs to the methyl-accepting chemotaxis (MCP) protein family.</text>
</comment>
<dbReference type="PANTHER" id="PTHR43531:SF11">
    <property type="entry name" value="METHYL-ACCEPTING CHEMOTAXIS PROTEIN 3"/>
    <property type="match status" value="1"/>
</dbReference>
<accession>A0A1I5SMR9</accession>